<dbReference type="InterPro" id="IPR043502">
    <property type="entry name" value="DNA/RNA_pol_sf"/>
</dbReference>
<feature type="domain" description="Reverse transcriptase" evidence="1">
    <location>
        <begin position="505"/>
        <end position="593"/>
    </location>
</feature>
<dbReference type="SUPFAM" id="SSF56672">
    <property type="entry name" value="DNA/RNA polymerases"/>
    <property type="match status" value="1"/>
</dbReference>
<reference evidence="2" key="1">
    <citation type="submission" date="2023-04" db="EMBL/GenBank/DDBJ databases">
        <title>Phytophthora fragariaefolia NBRC 109709.</title>
        <authorList>
            <person name="Ichikawa N."/>
            <person name="Sato H."/>
            <person name="Tonouchi N."/>
        </authorList>
    </citation>
    <scope>NUCLEOTIDE SEQUENCE</scope>
    <source>
        <strain evidence="2">NBRC 109709</strain>
    </source>
</reference>
<accession>A0A9W7CU70</accession>
<name>A0A9W7CU70_9STRA</name>
<dbReference type="AlphaFoldDB" id="A0A9W7CU70"/>
<dbReference type="OrthoDB" id="127466at2759"/>
<evidence type="ECO:0000313" key="3">
    <source>
        <dbReference type="Proteomes" id="UP001165121"/>
    </source>
</evidence>
<dbReference type="Pfam" id="PF00078">
    <property type="entry name" value="RVT_1"/>
    <property type="match status" value="1"/>
</dbReference>
<dbReference type="InterPro" id="IPR000477">
    <property type="entry name" value="RT_dom"/>
</dbReference>
<dbReference type="Gene3D" id="3.60.10.10">
    <property type="entry name" value="Endonuclease/exonuclease/phosphatase"/>
    <property type="match status" value="1"/>
</dbReference>
<dbReference type="InterPro" id="IPR036691">
    <property type="entry name" value="Endo/exonu/phosph_ase_sf"/>
</dbReference>
<dbReference type="EMBL" id="BSXT01001394">
    <property type="protein sequence ID" value="GMF42040.1"/>
    <property type="molecule type" value="Genomic_DNA"/>
</dbReference>
<gene>
    <name evidence="2" type="ORF">Pfra01_001358300</name>
</gene>
<evidence type="ECO:0000259" key="1">
    <source>
        <dbReference type="Pfam" id="PF00078"/>
    </source>
</evidence>
<comment type="caution">
    <text evidence="2">The sequence shown here is derived from an EMBL/GenBank/DDBJ whole genome shotgun (WGS) entry which is preliminary data.</text>
</comment>
<sequence length="594" mass="66933">MAPTVYHDPVKLQVLTDENPQFLTSLTIPLLSDHTLWLLGFSAFAKDLLQQEAWAFKAVSLNVNGLNEPSLKFYQDILTRYQVVALQETRLTSPKSQDDNNFFLQTADSRAQALWSNQTWGSNVNRNGVALLFNGAHPFQDLQDVTHAYSTNPVLENRYLVVSAKLGPLQLFLHVVCGPAQPAERPPFFAALPRGFDDSATHLVFGDLNMTMDPEIDQASPSSSYHDVGRAEAFDWKISLGLLDFWRLENPGVREFTGPQARNRIDYCLASVDFYDNQEYLRRKGATAAQLRCLLLDFQDAEHDFALAPSETTERRLRDTRQAFSDFNTALRERNSVSKFDSDVATAETSSKQFFRAPASAELKLGISSVDTPSGISSDPAIIKATHREFWGRLFQSDSRDLNVEPRGFDPVQLRSILEHSTRKLTSTQHAMLDAPLTANDFFHAIKNTARGKAPGPDGLPAEYYQLFPPQWALVLELVYAAQFRKGRMTKFQRRAYLSLLFKKGSRSDPKNYRPLTLLNQDAKFGPKALAYRLDQVLPELLDPDQFGFVPGRDIRHALRYFLDLMDHCKATPTRDPAGAICLDFAKAFDSVKP</sequence>
<protein>
    <submittedName>
        <fullName evidence="2">Unnamed protein product</fullName>
    </submittedName>
</protein>
<keyword evidence="3" id="KW-1185">Reference proteome</keyword>
<dbReference type="SUPFAM" id="SSF56219">
    <property type="entry name" value="DNase I-like"/>
    <property type="match status" value="1"/>
</dbReference>
<dbReference type="Proteomes" id="UP001165121">
    <property type="component" value="Unassembled WGS sequence"/>
</dbReference>
<organism evidence="2 3">
    <name type="scientific">Phytophthora fragariaefolia</name>
    <dbReference type="NCBI Taxonomy" id="1490495"/>
    <lineage>
        <taxon>Eukaryota</taxon>
        <taxon>Sar</taxon>
        <taxon>Stramenopiles</taxon>
        <taxon>Oomycota</taxon>
        <taxon>Peronosporomycetes</taxon>
        <taxon>Peronosporales</taxon>
        <taxon>Peronosporaceae</taxon>
        <taxon>Phytophthora</taxon>
    </lineage>
</organism>
<dbReference type="PANTHER" id="PTHR19446">
    <property type="entry name" value="REVERSE TRANSCRIPTASES"/>
    <property type="match status" value="1"/>
</dbReference>
<evidence type="ECO:0000313" key="2">
    <source>
        <dbReference type="EMBL" id="GMF42040.1"/>
    </source>
</evidence>
<proteinExistence type="predicted"/>